<dbReference type="Proteomes" id="UP000308730">
    <property type="component" value="Unassembled WGS sequence"/>
</dbReference>
<proteinExistence type="predicted"/>
<evidence type="ECO:0000313" key="3">
    <source>
        <dbReference type="Proteomes" id="UP000308730"/>
    </source>
</evidence>
<feature type="compositionally biased region" description="Basic residues" evidence="1">
    <location>
        <begin position="67"/>
        <end position="76"/>
    </location>
</feature>
<name>A0A4S4MCB9_9APHY</name>
<protein>
    <submittedName>
        <fullName evidence="2">Uncharacterized protein</fullName>
    </submittedName>
</protein>
<sequence>MSSYYTSPPSSPTVGFFPTAPASPNAFSGFQYHQSPRDQHDMYAEFGAACQGAQRQQGQGQGSLSKAFKKLTARKN</sequence>
<dbReference type="OrthoDB" id="3152032at2759"/>
<accession>A0A4S4MCB9</accession>
<dbReference type="EMBL" id="SGPM01000390">
    <property type="protein sequence ID" value="THH23134.1"/>
    <property type="molecule type" value="Genomic_DNA"/>
</dbReference>
<comment type="caution">
    <text evidence="2">The sequence shown here is derived from an EMBL/GenBank/DDBJ whole genome shotgun (WGS) entry which is preliminary data.</text>
</comment>
<reference evidence="2 3" key="1">
    <citation type="submission" date="2019-02" db="EMBL/GenBank/DDBJ databases">
        <title>Genome sequencing of the rare red list fungi Antrodiella citrinella (Flaviporus citrinellus).</title>
        <authorList>
            <person name="Buettner E."/>
            <person name="Kellner H."/>
        </authorList>
    </citation>
    <scope>NUCLEOTIDE SEQUENCE [LARGE SCALE GENOMIC DNA]</scope>
    <source>
        <strain evidence="2 3">DSM 108506</strain>
    </source>
</reference>
<dbReference type="AlphaFoldDB" id="A0A4S4MCB9"/>
<evidence type="ECO:0000256" key="1">
    <source>
        <dbReference type="SAM" id="MobiDB-lite"/>
    </source>
</evidence>
<evidence type="ECO:0000313" key="2">
    <source>
        <dbReference type="EMBL" id="THH23134.1"/>
    </source>
</evidence>
<organism evidence="2 3">
    <name type="scientific">Antrodiella citrinella</name>
    <dbReference type="NCBI Taxonomy" id="2447956"/>
    <lineage>
        <taxon>Eukaryota</taxon>
        <taxon>Fungi</taxon>
        <taxon>Dikarya</taxon>
        <taxon>Basidiomycota</taxon>
        <taxon>Agaricomycotina</taxon>
        <taxon>Agaricomycetes</taxon>
        <taxon>Polyporales</taxon>
        <taxon>Steccherinaceae</taxon>
        <taxon>Antrodiella</taxon>
    </lineage>
</organism>
<gene>
    <name evidence="2" type="ORF">EUX98_g8049</name>
</gene>
<feature type="region of interest" description="Disordered" evidence="1">
    <location>
        <begin position="54"/>
        <end position="76"/>
    </location>
</feature>
<keyword evidence="3" id="KW-1185">Reference proteome</keyword>